<evidence type="ECO:0000313" key="2">
    <source>
        <dbReference type="Proteomes" id="UP001291623"/>
    </source>
</evidence>
<dbReference type="AlphaFoldDB" id="A0AAE1S667"/>
<name>A0AAE1S667_9SOLA</name>
<protein>
    <submittedName>
        <fullName evidence="1">Uncharacterized protein</fullName>
    </submittedName>
</protein>
<accession>A0AAE1S667</accession>
<proteinExistence type="predicted"/>
<gene>
    <name evidence="1" type="ORF">RND71_015766</name>
</gene>
<reference evidence="1" key="1">
    <citation type="submission" date="2023-12" db="EMBL/GenBank/DDBJ databases">
        <title>Genome assembly of Anisodus tanguticus.</title>
        <authorList>
            <person name="Wang Y.-J."/>
        </authorList>
    </citation>
    <scope>NUCLEOTIDE SEQUENCE</scope>
    <source>
        <strain evidence="1">KB-2021</strain>
        <tissue evidence="1">Leaf</tissue>
    </source>
</reference>
<dbReference type="EMBL" id="JAVYJV010000008">
    <property type="protein sequence ID" value="KAK4364408.1"/>
    <property type="molecule type" value="Genomic_DNA"/>
</dbReference>
<dbReference type="Proteomes" id="UP001291623">
    <property type="component" value="Unassembled WGS sequence"/>
</dbReference>
<sequence length="67" mass="7606">MPQCPMALNYGSKQVLVGFLRDGESKGYRHVKIPGRKTFRKIIRSLIFSQNAEEAKKLKVVAEKKEG</sequence>
<evidence type="ECO:0000313" key="1">
    <source>
        <dbReference type="EMBL" id="KAK4364408.1"/>
    </source>
</evidence>
<organism evidence="1 2">
    <name type="scientific">Anisodus tanguticus</name>
    <dbReference type="NCBI Taxonomy" id="243964"/>
    <lineage>
        <taxon>Eukaryota</taxon>
        <taxon>Viridiplantae</taxon>
        <taxon>Streptophyta</taxon>
        <taxon>Embryophyta</taxon>
        <taxon>Tracheophyta</taxon>
        <taxon>Spermatophyta</taxon>
        <taxon>Magnoliopsida</taxon>
        <taxon>eudicotyledons</taxon>
        <taxon>Gunneridae</taxon>
        <taxon>Pentapetalae</taxon>
        <taxon>asterids</taxon>
        <taxon>lamiids</taxon>
        <taxon>Solanales</taxon>
        <taxon>Solanaceae</taxon>
        <taxon>Solanoideae</taxon>
        <taxon>Hyoscyameae</taxon>
        <taxon>Anisodus</taxon>
    </lineage>
</organism>
<comment type="caution">
    <text evidence="1">The sequence shown here is derived from an EMBL/GenBank/DDBJ whole genome shotgun (WGS) entry which is preliminary data.</text>
</comment>
<keyword evidence="2" id="KW-1185">Reference proteome</keyword>